<gene>
    <name evidence="1" type="ORF">F9653_13610</name>
</gene>
<protein>
    <submittedName>
        <fullName evidence="1">Uncharacterized protein</fullName>
    </submittedName>
</protein>
<name>A0A5M2PU35_LISMN</name>
<dbReference type="EMBL" id="AALOQI010000008">
    <property type="protein sequence ID" value="EDB7791778.1"/>
    <property type="molecule type" value="Genomic_DNA"/>
</dbReference>
<organism evidence="1">
    <name type="scientific">Listeria monocytogenes</name>
    <dbReference type="NCBI Taxonomy" id="1639"/>
    <lineage>
        <taxon>Bacteria</taxon>
        <taxon>Bacillati</taxon>
        <taxon>Bacillota</taxon>
        <taxon>Bacilli</taxon>
        <taxon>Bacillales</taxon>
        <taxon>Listeriaceae</taxon>
        <taxon>Listeria</taxon>
    </lineage>
</organism>
<evidence type="ECO:0000313" key="1">
    <source>
        <dbReference type="EMBL" id="EDB7791778.1"/>
    </source>
</evidence>
<comment type="caution">
    <text evidence="1">The sequence shown here is derived from an EMBL/GenBank/DDBJ whole genome shotgun (WGS) entry which is preliminary data.</text>
</comment>
<reference evidence="1" key="1">
    <citation type="submission" date="2019-10" db="EMBL/GenBank/DDBJ databases">
        <authorList>
            <consortium name="GenomeTrakr network: Whole genome sequencing for foodborne pathogen traceback"/>
        </authorList>
    </citation>
    <scope>NUCLEOTIDE SEQUENCE</scope>
    <source>
        <strain evidence="1">CDPHFDLB-FM19-02204-A</strain>
    </source>
</reference>
<accession>A0A5M2PU35</accession>
<dbReference type="AlphaFoldDB" id="A0A5M2PU35"/>
<sequence>MEKQELQTLRLWNPLFPKIYRKNEWGDTEYEPEDMDANEIVEYQEEILAAIEREKFPNEGERGLAGYIDNDVLKGKVYSINPAVEEWDGKLWGVTEVQSYGELTQAELDEVISELTGQFSDGWGEGFEQRPIDTFDGELYLSFWNSGNEFFIKPEEQLKNQQSQGFGMTMT</sequence>
<proteinExistence type="predicted"/>